<dbReference type="GO" id="GO:0016853">
    <property type="term" value="F:isomerase activity"/>
    <property type="evidence" value="ECO:0007669"/>
    <property type="project" value="UniProtKB-KW"/>
</dbReference>
<dbReference type="KEGG" id="mri:Mal4_57490"/>
<name>A0A517ZG11_9PLAN</name>
<dbReference type="RefSeq" id="WP_145372713.1">
    <property type="nucleotide sequence ID" value="NZ_CP036275.1"/>
</dbReference>
<gene>
    <name evidence="1" type="ORF">Mal4_57490</name>
</gene>
<proteinExistence type="predicted"/>
<dbReference type="AlphaFoldDB" id="A0A517ZG11"/>
<evidence type="ECO:0000313" key="2">
    <source>
        <dbReference type="Proteomes" id="UP000320496"/>
    </source>
</evidence>
<dbReference type="InterPro" id="IPR036237">
    <property type="entry name" value="Xyl_isomerase-like_sf"/>
</dbReference>
<dbReference type="EMBL" id="CP036275">
    <property type="protein sequence ID" value="QDU41382.1"/>
    <property type="molecule type" value="Genomic_DNA"/>
</dbReference>
<keyword evidence="1" id="KW-0413">Isomerase</keyword>
<keyword evidence="2" id="KW-1185">Reference proteome</keyword>
<evidence type="ECO:0000313" key="1">
    <source>
        <dbReference type="EMBL" id="QDU41382.1"/>
    </source>
</evidence>
<dbReference type="SUPFAM" id="SSF51658">
    <property type="entry name" value="Xylose isomerase-like"/>
    <property type="match status" value="1"/>
</dbReference>
<protein>
    <submittedName>
        <fullName evidence="1">Xylose isomerase-like TIM barrel</fullName>
    </submittedName>
</protein>
<dbReference type="Gene3D" id="3.20.20.150">
    <property type="entry name" value="Divalent-metal-dependent TIM barrel enzymes"/>
    <property type="match status" value="1"/>
</dbReference>
<reference evidence="1 2" key="1">
    <citation type="submission" date="2019-02" db="EMBL/GenBank/DDBJ databases">
        <title>Deep-cultivation of Planctomycetes and their phenomic and genomic characterization uncovers novel biology.</title>
        <authorList>
            <person name="Wiegand S."/>
            <person name="Jogler M."/>
            <person name="Boedeker C."/>
            <person name="Pinto D."/>
            <person name="Vollmers J."/>
            <person name="Rivas-Marin E."/>
            <person name="Kohn T."/>
            <person name="Peeters S.H."/>
            <person name="Heuer A."/>
            <person name="Rast P."/>
            <person name="Oberbeckmann S."/>
            <person name="Bunk B."/>
            <person name="Jeske O."/>
            <person name="Meyerdierks A."/>
            <person name="Storesund J.E."/>
            <person name="Kallscheuer N."/>
            <person name="Luecker S."/>
            <person name="Lage O.M."/>
            <person name="Pohl T."/>
            <person name="Merkel B.J."/>
            <person name="Hornburger P."/>
            <person name="Mueller R.-W."/>
            <person name="Bruemmer F."/>
            <person name="Labrenz M."/>
            <person name="Spormann A.M."/>
            <person name="Op den Camp H."/>
            <person name="Overmann J."/>
            <person name="Amann R."/>
            <person name="Jetten M.S.M."/>
            <person name="Mascher T."/>
            <person name="Medema M.H."/>
            <person name="Devos D.P."/>
            <person name="Kaster A.-K."/>
            <person name="Ovreas L."/>
            <person name="Rohde M."/>
            <person name="Galperin M.Y."/>
            <person name="Jogler C."/>
        </authorList>
    </citation>
    <scope>NUCLEOTIDE SEQUENCE [LARGE SCALE GENOMIC DNA]</scope>
    <source>
        <strain evidence="1 2">Mal4</strain>
    </source>
</reference>
<dbReference type="OrthoDB" id="213235at2"/>
<dbReference type="Proteomes" id="UP000320496">
    <property type="component" value="Chromosome"/>
</dbReference>
<sequence>MFRLATKFKPTREAFETAVAAGYRHAEFWLGPEILADWEQVAALARQFPLEYALHFPNRKDLDQQALEQCVALYRALDCRAMVIHEPMHAVSGAELRRLGPDVKLAVENHRLSITDLDRWADRHEHLTLDVEHLWKFTLEDAPLTDLLASVERFLNRSVGRLRHVHMPGYLPGYDEHRPMYCAREMVLPVFTLLEAAGYEGFVVSEVNNEFQNARELQMDCLLFEQWQETNRQGLVEMDRAGLKSAG</sequence>
<accession>A0A517ZG11</accession>
<organism evidence="1 2">
    <name type="scientific">Maioricimonas rarisocia</name>
    <dbReference type="NCBI Taxonomy" id="2528026"/>
    <lineage>
        <taxon>Bacteria</taxon>
        <taxon>Pseudomonadati</taxon>
        <taxon>Planctomycetota</taxon>
        <taxon>Planctomycetia</taxon>
        <taxon>Planctomycetales</taxon>
        <taxon>Planctomycetaceae</taxon>
        <taxon>Maioricimonas</taxon>
    </lineage>
</organism>